<dbReference type="HOGENOM" id="CLU_3022762_0_0_10"/>
<name>I3Z8E8_BELBD</name>
<evidence type="ECO:0000313" key="3">
    <source>
        <dbReference type="Proteomes" id="UP000006050"/>
    </source>
</evidence>
<keyword evidence="1" id="KW-1133">Transmembrane helix</keyword>
<organism evidence="2 3">
    <name type="scientific">Belliella baltica (strain DSM 15883 / CIP 108006 / LMG 21964 / BA134)</name>
    <dbReference type="NCBI Taxonomy" id="866536"/>
    <lineage>
        <taxon>Bacteria</taxon>
        <taxon>Pseudomonadati</taxon>
        <taxon>Bacteroidota</taxon>
        <taxon>Cytophagia</taxon>
        <taxon>Cytophagales</taxon>
        <taxon>Cyclobacteriaceae</taxon>
        <taxon>Belliella</taxon>
    </lineage>
</organism>
<feature type="transmembrane region" description="Helical" evidence="1">
    <location>
        <begin position="7"/>
        <end position="24"/>
    </location>
</feature>
<evidence type="ECO:0000313" key="2">
    <source>
        <dbReference type="EMBL" id="AFL85516.1"/>
    </source>
</evidence>
<dbReference type="Proteomes" id="UP000006050">
    <property type="component" value="Chromosome"/>
</dbReference>
<keyword evidence="1" id="KW-0472">Membrane</keyword>
<dbReference type="KEGG" id="bbd:Belba_2997"/>
<dbReference type="AlphaFoldDB" id="I3Z8E8"/>
<evidence type="ECO:0000256" key="1">
    <source>
        <dbReference type="SAM" id="Phobius"/>
    </source>
</evidence>
<keyword evidence="1" id="KW-0812">Transmembrane</keyword>
<dbReference type="EMBL" id="CP003281">
    <property type="protein sequence ID" value="AFL85516.1"/>
    <property type="molecule type" value="Genomic_DNA"/>
</dbReference>
<accession>I3Z8E8</accession>
<keyword evidence="3" id="KW-1185">Reference proteome</keyword>
<protein>
    <submittedName>
        <fullName evidence="2">Uncharacterized protein</fullName>
    </submittedName>
</protein>
<dbReference type="STRING" id="866536.Belba_2997"/>
<gene>
    <name evidence="2" type="ordered locus">Belba_2997</name>
</gene>
<proteinExistence type="predicted"/>
<reference evidence="3" key="1">
    <citation type="submission" date="2012-06" db="EMBL/GenBank/DDBJ databases">
        <title>The complete genome of Belliella baltica DSM 15883.</title>
        <authorList>
            <person name="Lucas S."/>
            <person name="Copeland A."/>
            <person name="Lapidus A."/>
            <person name="Goodwin L."/>
            <person name="Pitluck S."/>
            <person name="Peters L."/>
            <person name="Mikhailova N."/>
            <person name="Davenport K."/>
            <person name="Kyrpides N."/>
            <person name="Mavromatis K."/>
            <person name="Pagani I."/>
            <person name="Ivanova N."/>
            <person name="Ovchinnikova G."/>
            <person name="Zeytun A."/>
            <person name="Detter J.C."/>
            <person name="Han C."/>
            <person name="Land M."/>
            <person name="Hauser L."/>
            <person name="Markowitz V."/>
            <person name="Cheng J.-F."/>
            <person name="Hugenholtz P."/>
            <person name="Woyke T."/>
            <person name="Wu D."/>
            <person name="Tindall B."/>
            <person name="Pomrenke H."/>
            <person name="Brambilla E."/>
            <person name="Klenk H.-P."/>
            <person name="Eisen J.A."/>
        </authorList>
    </citation>
    <scope>NUCLEOTIDE SEQUENCE [LARGE SCALE GENOMIC DNA]</scope>
    <source>
        <strain evidence="3">DSM 15883 / CIP 108006 / LMG 21964 / BA134</strain>
    </source>
</reference>
<sequence length="55" mass="6517">MKKKHQVYYWIIFLGILYNFILLARSQKNPSNNITESISEETLSNPVSINDFRKL</sequence>